<reference evidence="1 2" key="1">
    <citation type="submission" date="2016-10" db="EMBL/GenBank/DDBJ databases">
        <authorList>
            <person name="Varghese N."/>
            <person name="Submissions S."/>
        </authorList>
    </citation>
    <scope>NUCLEOTIDE SEQUENCE [LARGE SCALE GENOMIC DNA]</scope>
    <source>
        <strain evidence="1 2">MAR_2009_60</strain>
    </source>
</reference>
<gene>
    <name evidence="1" type="ORF">SAMN05192545_2874</name>
</gene>
<protein>
    <submittedName>
        <fullName evidence="1">Uncharacterized protein</fullName>
    </submittedName>
</protein>
<proteinExistence type="predicted"/>
<sequence>MILKYPKNWSSKMGALKHTPTHFVEKIWKSLPNEPIDENFTKAFHTDHFNGREYKILAPKKHSIVADVHDKWYAGRTIHFHLQVSHAKVMQFAPVKQATSVQRIEIMYTDPDGFKLPEPNVFIDGCWFFGYSALAKNEGFPSVAAFFQKYNKDFTGKIVHWTTLKY</sequence>
<keyword evidence="2" id="KW-1185">Reference proteome</keyword>
<organism evidence="1 2">
    <name type="scientific">Maribacter dokdonensis</name>
    <dbReference type="NCBI Taxonomy" id="320912"/>
    <lineage>
        <taxon>Bacteria</taxon>
        <taxon>Pseudomonadati</taxon>
        <taxon>Bacteroidota</taxon>
        <taxon>Flavobacteriia</taxon>
        <taxon>Flavobacteriales</taxon>
        <taxon>Flavobacteriaceae</taxon>
        <taxon>Maribacter</taxon>
    </lineage>
</organism>
<accession>A0ABY0UT62</accession>
<dbReference type="EMBL" id="LT629754">
    <property type="protein sequence ID" value="SDT14769.1"/>
    <property type="molecule type" value="Genomic_DNA"/>
</dbReference>
<dbReference type="RefSeq" id="WP_091606975.1">
    <property type="nucleotide sequence ID" value="NZ_LT629754.1"/>
</dbReference>
<dbReference type="Proteomes" id="UP000199574">
    <property type="component" value="Chromosome I"/>
</dbReference>
<evidence type="ECO:0000313" key="2">
    <source>
        <dbReference type="Proteomes" id="UP000199574"/>
    </source>
</evidence>
<name>A0ABY0UT62_9FLAO</name>
<dbReference type="GeneID" id="90591328"/>
<evidence type="ECO:0000313" key="1">
    <source>
        <dbReference type="EMBL" id="SDT14769.1"/>
    </source>
</evidence>